<dbReference type="STRING" id="1218599.LEP1GSC195_1387"/>
<proteinExistence type="predicted"/>
<evidence type="ECO:0000313" key="2">
    <source>
        <dbReference type="Proteomes" id="UP000013984"/>
    </source>
</evidence>
<dbReference type="RefSeq" id="WP_015683102.1">
    <property type="nucleotide sequence ID" value="NZ_AOGZ02000020.1"/>
</dbReference>
<gene>
    <name evidence="1" type="ORF">LEP1GSC195_1387</name>
</gene>
<keyword evidence="2" id="KW-1185">Reference proteome</keyword>
<dbReference type="EMBL" id="AOGZ02000020">
    <property type="protein sequence ID" value="EOQ94792.1"/>
    <property type="molecule type" value="Genomic_DNA"/>
</dbReference>
<accession>R8ZY87</accession>
<comment type="caution">
    <text evidence="1">The sequence shown here is derived from an EMBL/GenBank/DDBJ whole genome shotgun (WGS) entry which is preliminary data.</text>
</comment>
<dbReference type="AlphaFoldDB" id="R8ZY87"/>
<evidence type="ECO:0000313" key="1">
    <source>
        <dbReference type="EMBL" id="EOQ94792.1"/>
    </source>
</evidence>
<reference evidence="1" key="1">
    <citation type="submission" date="2013-04" db="EMBL/GenBank/DDBJ databases">
        <authorList>
            <person name="Harkins D.M."/>
            <person name="Durkin A.S."/>
            <person name="Brinkac L.M."/>
            <person name="Haft D.H."/>
            <person name="Selengut J.D."/>
            <person name="Sanka R."/>
            <person name="DePew J."/>
            <person name="Purushe J."/>
            <person name="Galloway R.L."/>
            <person name="Vinetz J.M."/>
            <person name="Sutton G.G."/>
            <person name="Nierman W.C."/>
            <person name="Fouts D.E."/>
        </authorList>
    </citation>
    <scope>NUCLEOTIDE SEQUENCE [LARGE SCALE GENOMIC DNA]</scope>
    <source>
        <strain evidence="1">CDC</strain>
    </source>
</reference>
<dbReference type="Proteomes" id="UP000013984">
    <property type="component" value="Unassembled WGS sequence"/>
</dbReference>
<protein>
    <recommendedName>
        <fullName evidence="3">PIN domain-containing protein</fullName>
    </recommendedName>
</protein>
<evidence type="ECO:0008006" key="3">
    <source>
        <dbReference type="Google" id="ProtNLM"/>
    </source>
</evidence>
<organism evidence="1 2">
    <name type="scientific">Leptospira wolbachii serovar Codice str. CDC</name>
    <dbReference type="NCBI Taxonomy" id="1218599"/>
    <lineage>
        <taxon>Bacteria</taxon>
        <taxon>Pseudomonadati</taxon>
        <taxon>Spirochaetota</taxon>
        <taxon>Spirochaetia</taxon>
        <taxon>Leptospirales</taxon>
        <taxon>Leptospiraceae</taxon>
        <taxon>Leptospira</taxon>
    </lineage>
</organism>
<sequence length="322" mass="37738">MLILDTNILLNISQSAGQNILNSIKMLSNSSENELLVTNLVCFNELAIQLGAIPARNLITKYNISIIDVVPNKIQFLTTEVIKKIFESDDKTEKFLNVFRDQNEALISNAFSILIQILYFILAYSAGITKINEENETELDSKNFFYLMDIIENLIPKFSKEITSAYFKPDNTGRLKFLNESLENLTKAYYNFINIFLKCISEQIDLSDYLQNENEIEEKFFNPKKAINYLKNNQLDMLNFLTRRFEDPNYLLPYRYKVEIALDYYTTGRKIKINDIADSLLLIYLPEHYILTFDKKLLKFIKQYNEDNFNFCMKLKEITYGV</sequence>
<name>R8ZY87_9LEPT</name>